<name>A0A0L8VF28_9BACT</name>
<protein>
    <submittedName>
        <fullName evidence="1">Uncharacterized protein</fullName>
    </submittedName>
</protein>
<keyword evidence="2" id="KW-1185">Reference proteome</keyword>
<proteinExistence type="predicted"/>
<organism evidence="1 2">
    <name type="scientific">Sunxiuqinia dokdonensis</name>
    <dbReference type="NCBI Taxonomy" id="1409788"/>
    <lineage>
        <taxon>Bacteria</taxon>
        <taxon>Pseudomonadati</taxon>
        <taxon>Bacteroidota</taxon>
        <taxon>Bacteroidia</taxon>
        <taxon>Marinilabiliales</taxon>
        <taxon>Prolixibacteraceae</taxon>
        <taxon>Sunxiuqinia</taxon>
    </lineage>
</organism>
<dbReference type="AlphaFoldDB" id="A0A0L8VF28"/>
<sequence>MNFKPAFVLLPVKIVYRKVGRFSFGKEANFDQDKLEITTHEEL</sequence>
<reference evidence="2" key="1">
    <citation type="submission" date="2015-07" db="EMBL/GenBank/DDBJ databases">
        <title>Genome sequencing of Sunxiuqinia dokdonensis strain SK.</title>
        <authorList>
            <person name="Ahn S."/>
            <person name="Kim B.-C."/>
        </authorList>
    </citation>
    <scope>NUCLEOTIDE SEQUENCE [LARGE SCALE GENOMIC DNA]</scope>
    <source>
        <strain evidence="2">SK</strain>
    </source>
</reference>
<comment type="caution">
    <text evidence="1">The sequence shown here is derived from an EMBL/GenBank/DDBJ whole genome shotgun (WGS) entry which is preliminary data.</text>
</comment>
<gene>
    <name evidence="1" type="ORF">NC99_01230</name>
</gene>
<dbReference type="EMBL" id="LGIA01000006">
    <property type="protein sequence ID" value="KOH47080.1"/>
    <property type="molecule type" value="Genomic_DNA"/>
</dbReference>
<dbReference type="Proteomes" id="UP000036958">
    <property type="component" value="Unassembled WGS sequence"/>
</dbReference>
<accession>A0A0L8VF28</accession>
<evidence type="ECO:0000313" key="1">
    <source>
        <dbReference type="EMBL" id="KOH47080.1"/>
    </source>
</evidence>
<evidence type="ECO:0000313" key="2">
    <source>
        <dbReference type="Proteomes" id="UP000036958"/>
    </source>
</evidence>